<keyword evidence="6 7" id="KW-0472">Membrane</keyword>
<dbReference type="InterPro" id="IPR026030">
    <property type="entry name" value="Pur-cyt_permease_Fcy2/21/22"/>
</dbReference>
<keyword evidence="3" id="KW-0813">Transport</keyword>
<feature type="transmembrane region" description="Helical" evidence="7">
    <location>
        <begin position="217"/>
        <end position="233"/>
    </location>
</feature>
<dbReference type="PANTHER" id="PTHR31806">
    <property type="entry name" value="PURINE-CYTOSINE PERMEASE FCY2-RELATED"/>
    <property type="match status" value="1"/>
</dbReference>
<keyword evidence="5 7" id="KW-1133">Transmembrane helix</keyword>
<keyword evidence="4 7" id="KW-0812">Transmembrane</keyword>
<feature type="transmembrane region" description="Helical" evidence="7">
    <location>
        <begin position="111"/>
        <end position="130"/>
    </location>
</feature>
<dbReference type="Proteomes" id="UP000287166">
    <property type="component" value="Unassembled WGS sequence"/>
</dbReference>
<evidence type="ECO:0000256" key="4">
    <source>
        <dbReference type="ARBA" id="ARBA00022692"/>
    </source>
</evidence>
<dbReference type="EMBL" id="BFAD01000005">
    <property type="protein sequence ID" value="GBE83535.1"/>
    <property type="molecule type" value="Genomic_DNA"/>
</dbReference>
<comment type="caution">
    <text evidence="8">The sequence shown here is derived from an EMBL/GenBank/DDBJ whole genome shotgun (WGS) entry which is preliminary data.</text>
</comment>
<feature type="transmembrane region" description="Helical" evidence="7">
    <location>
        <begin position="150"/>
        <end position="174"/>
    </location>
</feature>
<feature type="transmembrane region" description="Helical" evidence="7">
    <location>
        <begin position="245"/>
        <end position="266"/>
    </location>
</feature>
<evidence type="ECO:0008006" key="10">
    <source>
        <dbReference type="Google" id="ProtNLM"/>
    </source>
</evidence>
<dbReference type="OrthoDB" id="2116389at2759"/>
<name>A0A401GMU5_9APHY</name>
<dbReference type="GO" id="GO:0005886">
    <property type="term" value="C:plasma membrane"/>
    <property type="evidence" value="ECO:0007669"/>
    <property type="project" value="TreeGrafter"/>
</dbReference>
<dbReference type="STRING" id="139825.A0A401GMU5"/>
<evidence type="ECO:0000256" key="7">
    <source>
        <dbReference type="SAM" id="Phobius"/>
    </source>
</evidence>
<dbReference type="Pfam" id="PF02133">
    <property type="entry name" value="Transp_cyt_pur"/>
    <property type="match status" value="1"/>
</dbReference>
<protein>
    <recommendedName>
        <fullName evidence="10">Purine-cytosine permease fcyB</fullName>
    </recommendedName>
</protein>
<feature type="transmembrane region" description="Helical" evidence="7">
    <location>
        <begin position="81"/>
        <end position="104"/>
    </location>
</feature>
<keyword evidence="9" id="KW-1185">Reference proteome</keyword>
<feature type="transmembrane region" description="Helical" evidence="7">
    <location>
        <begin position="186"/>
        <end position="211"/>
    </location>
</feature>
<reference evidence="8 9" key="1">
    <citation type="journal article" date="2018" name="Sci. Rep.">
        <title>Genome sequence of the cauliflower mushroom Sparassis crispa (Hanabiratake) and its association with beneficial usage.</title>
        <authorList>
            <person name="Kiyama R."/>
            <person name="Furutani Y."/>
            <person name="Kawaguchi K."/>
            <person name="Nakanishi T."/>
        </authorList>
    </citation>
    <scope>NUCLEOTIDE SEQUENCE [LARGE SCALE GENOMIC DNA]</scope>
</reference>
<evidence type="ECO:0000256" key="3">
    <source>
        <dbReference type="ARBA" id="ARBA00022448"/>
    </source>
</evidence>
<evidence type="ECO:0000256" key="6">
    <source>
        <dbReference type="ARBA" id="ARBA00023136"/>
    </source>
</evidence>
<dbReference type="RefSeq" id="XP_027614448.1">
    <property type="nucleotide sequence ID" value="XM_027758647.1"/>
</dbReference>
<evidence type="ECO:0000256" key="2">
    <source>
        <dbReference type="ARBA" id="ARBA00008974"/>
    </source>
</evidence>
<evidence type="ECO:0000313" key="9">
    <source>
        <dbReference type="Proteomes" id="UP000287166"/>
    </source>
</evidence>
<comment type="similarity">
    <text evidence="2">Belongs to the purine-cytosine permease (2.A.39) family.</text>
</comment>
<dbReference type="InterPro" id="IPR001248">
    <property type="entry name" value="Pur-cyt_permease"/>
</dbReference>
<dbReference type="GeneID" id="38780452"/>
<dbReference type="InParanoid" id="A0A401GMU5"/>
<proteinExistence type="inferred from homology"/>
<accession>A0A401GMU5</accession>
<gene>
    <name evidence="8" type="ORF">SCP_0505890</name>
</gene>
<comment type="subcellular location">
    <subcellularLocation>
        <location evidence="1">Membrane</location>
        <topology evidence="1">Multi-pass membrane protein</topology>
    </subcellularLocation>
</comment>
<organism evidence="8 9">
    <name type="scientific">Sparassis crispa</name>
    <dbReference type="NCBI Taxonomy" id="139825"/>
    <lineage>
        <taxon>Eukaryota</taxon>
        <taxon>Fungi</taxon>
        <taxon>Dikarya</taxon>
        <taxon>Basidiomycota</taxon>
        <taxon>Agaricomycotina</taxon>
        <taxon>Agaricomycetes</taxon>
        <taxon>Polyporales</taxon>
        <taxon>Sparassidaceae</taxon>
        <taxon>Sparassis</taxon>
    </lineage>
</organism>
<dbReference type="Gene3D" id="1.10.4160.10">
    <property type="entry name" value="Hydantoin permease"/>
    <property type="match status" value="1"/>
</dbReference>
<dbReference type="PANTHER" id="PTHR31806:SF5">
    <property type="entry name" value="PURINE-CYTOSINE PERMEASE FCY21"/>
    <property type="match status" value="1"/>
</dbReference>
<evidence type="ECO:0000256" key="1">
    <source>
        <dbReference type="ARBA" id="ARBA00004141"/>
    </source>
</evidence>
<evidence type="ECO:0000313" key="8">
    <source>
        <dbReference type="EMBL" id="GBE83535.1"/>
    </source>
</evidence>
<feature type="transmembrane region" description="Helical" evidence="7">
    <location>
        <begin position="286"/>
        <end position="308"/>
    </location>
</feature>
<sequence length="507" mass="55259">MPSDGGMDIMEIPVSGRDVEKLSDSCTSITTSSSNSEPPHSKFEQVIQGITSVLSQWGLETNGIVPVPEDERDDSRLYQMFFVWFSANANVLTLAAGTVGPAFYGLGILDSLWIILVVDFVTCAIPAYYAVFGPKLGTRSMVQSRFSWGYYGAIIPSLLNVFSLEGYLILNCIIGGQTLAATSSHLNATLGIVVVSLISFAVTFCGCQVLHWYETVVWIPNVVAFIVMVVVGWKDLVSAPLYSTSPVSVSVIMTFGATLAATNVSWAPLTPDYGVYHDHRASSVRIFLYTYLGFVVSSVPAHVLGAAFTATAYSVPTWQAGLGNGNDIGGQILARDALLDVAERVCAVDVHTLHQLRDCGSNFRADTAVPDRDCLRRYSNSSCDCWRGQALRDLCRYPEFNRLLACPVLRDRADGTLRVPQKLVFISRLGRVEPATPPEPSARLGLTRDVPDVCRDHRRMHGAGVVDRPRRARWDGGRGDAGGVRGRHRCVRVCAVGGEEVGRMSWI</sequence>
<dbReference type="AlphaFoldDB" id="A0A401GMU5"/>
<evidence type="ECO:0000256" key="5">
    <source>
        <dbReference type="ARBA" id="ARBA00022989"/>
    </source>
</evidence>
<dbReference type="GO" id="GO:0022857">
    <property type="term" value="F:transmembrane transporter activity"/>
    <property type="evidence" value="ECO:0007669"/>
    <property type="project" value="InterPro"/>
</dbReference>